<reference evidence="1" key="2">
    <citation type="journal article" date="2022" name="New Phytol.">
        <title>Evolutionary transition to the ectomycorrhizal habit in the genomes of a hyperdiverse lineage of mushroom-forming fungi.</title>
        <authorList>
            <person name="Looney B."/>
            <person name="Miyauchi S."/>
            <person name="Morin E."/>
            <person name="Drula E."/>
            <person name="Courty P.E."/>
            <person name="Kohler A."/>
            <person name="Kuo A."/>
            <person name="LaButti K."/>
            <person name="Pangilinan J."/>
            <person name="Lipzen A."/>
            <person name="Riley R."/>
            <person name="Andreopoulos W."/>
            <person name="He G."/>
            <person name="Johnson J."/>
            <person name="Nolan M."/>
            <person name="Tritt A."/>
            <person name="Barry K.W."/>
            <person name="Grigoriev I.V."/>
            <person name="Nagy L.G."/>
            <person name="Hibbett D."/>
            <person name="Henrissat B."/>
            <person name="Matheny P.B."/>
            <person name="Labbe J."/>
            <person name="Martin F.M."/>
        </authorList>
    </citation>
    <scope>NUCLEOTIDE SEQUENCE</scope>
    <source>
        <strain evidence="1">HHB10654</strain>
    </source>
</reference>
<keyword evidence="2" id="KW-1185">Reference proteome</keyword>
<gene>
    <name evidence="1" type="ORF">BV25DRAFT_1112282</name>
</gene>
<sequence>MSPDKDPEKSLDPAVDVDASTVNEPTVDHPKDDTSLSHHQIPDPPDGGLVAWLQVLAGFFMLFNTWGIVNSYGAFQTFYETDLLSSKSPSAIAWVGSIQGFLLLLIGSLTGPIFDLGYFRSLLFTGSFMVVFGMMMTSLSTQYYQVFLAQGVCVGLGAGCLFIPSVAVLATYWSKRRAMAIGIAASGSSIGGIVYPALFHQLQPRIGFAWATRVIAFIALATLTLCIIVMKRRVTTSIKRKLFDWTALREPPFVLFTAGLFLGFMGVYIPFYYISPYAIQKTSSSANLAFYFIPILNAGSVFGRIVPNIIADKMGSINTLIPCAFACAILAFSWIAVESTGGLLAFAILYGFFSGSFVSLPPSALVGLAPDMRLVGTRMGMSFSVAGLGVLIGTPVAGAILNIPAGQYLHAQIFCAVIALVGAIFLTAARIAKVGTALMAKT</sequence>
<reference evidence="1" key="1">
    <citation type="submission" date="2021-03" db="EMBL/GenBank/DDBJ databases">
        <authorList>
            <consortium name="DOE Joint Genome Institute"/>
            <person name="Ahrendt S."/>
            <person name="Looney B.P."/>
            <person name="Miyauchi S."/>
            <person name="Morin E."/>
            <person name="Drula E."/>
            <person name="Courty P.E."/>
            <person name="Chicoki N."/>
            <person name="Fauchery L."/>
            <person name="Kohler A."/>
            <person name="Kuo A."/>
            <person name="Labutti K."/>
            <person name="Pangilinan J."/>
            <person name="Lipzen A."/>
            <person name="Riley R."/>
            <person name="Andreopoulos W."/>
            <person name="He G."/>
            <person name="Johnson J."/>
            <person name="Barry K.W."/>
            <person name="Grigoriev I.V."/>
            <person name="Nagy L."/>
            <person name="Hibbett D."/>
            <person name="Henrissat B."/>
            <person name="Matheny P.B."/>
            <person name="Labbe J."/>
            <person name="Martin F."/>
        </authorList>
    </citation>
    <scope>NUCLEOTIDE SEQUENCE</scope>
    <source>
        <strain evidence="1">HHB10654</strain>
    </source>
</reference>
<protein>
    <submittedName>
        <fullName evidence="1">MFS general substrate transporter</fullName>
    </submittedName>
</protein>
<organism evidence="1 2">
    <name type="scientific">Artomyces pyxidatus</name>
    <dbReference type="NCBI Taxonomy" id="48021"/>
    <lineage>
        <taxon>Eukaryota</taxon>
        <taxon>Fungi</taxon>
        <taxon>Dikarya</taxon>
        <taxon>Basidiomycota</taxon>
        <taxon>Agaricomycotina</taxon>
        <taxon>Agaricomycetes</taxon>
        <taxon>Russulales</taxon>
        <taxon>Auriscalpiaceae</taxon>
        <taxon>Artomyces</taxon>
    </lineage>
</organism>
<proteinExistence type="predicted"/>
<evidence type="ECO:0000313" key="1">
    <source>
        <dbReference type="EMBL" id="KAI0067484.1"/>
    </source>
</evidence>
<comment type="caution">
    <text evidence="1">The sequence shown here is derived from an EMBL/GenBank/DDBJ whole genome shotgun (WGS) entry which is preliminary data.</text>
</comment>
<accession>A0ACB8TGB6</accession>
<name>A0ACB8TGB6_9AGAM</name>
<evidence type="ECO:0000313" key="2">
    <source>
        <dbReference type="Proteomes" id="UP000814140"/>
    </source>
</evidence>
<dbReference type="EMBL" id="MU277190">
    <property type="protein sequence ID" value="KAI0067484.1"/>
    <property type="molecule type" value="Genomic_DNA"/>
</dbReference>
<dbReference type="Proteomes" id="UP000814140">
    <property type="component" value="Unassembled WGS sequence"/>
</dbReference>